<dbReference type="Pfam" id="PF01956">
    <property type="entry name" value="EMC3_TMCO1"/>
    <property type="match status" value="1"/>
</dbReference>
<comment type="caution">
    <text evidence="8">The sequence shown here is derived from an EMBL/GenBank/DDBJ whole genome shotgun (WGS) entry which is preliminary data.</text>
</comment>
<feature type="transmembrane region" description="Helical" evidence="7">
    <location>
        <begin position="18"/>
        <end position="37"/>
    </location>
</feature>
<feature type="transmembrane region" description="Helical" evidence="7">
    <location>
        <begin position="131"/>
        <end position="150"/>
    </location>
</feature>
<evidence type="ECO:0000256" key="4">
    <source>
        <dbReference type="ARBA" id="ARBA00022692"/>
    </source>
</evidence>
<comment type="similarity">
    <text evidence="2">Belongs to the EMC3 family.</text>
</comment>
<reference evidence="8 9" key="1">
    <citation type="submission" date="2018-11" db="EMBL/GenBank/DDBJ databases">
        <title>Genome sequence of Saitozyma podzolica DSM 27192.</title>
        <authorList>
            <person name="Aliyu H."/>
            <person name="Gorte O."/>
            <person name="Ochsenreither K."/>
        </authorList>
    </citation>
    <scope>NUCLEOTIDE SEQUENCE [LARGE SCALE GENOMIC DNA]</scope>
    <source>
        <strain evidence="8 9">DSM 27192</strain>
    </source>
</reference>
<accession>A0A427YW37</accession>
<keyword evidence="9" id="KW-1185">Reference proteome</keyword>
<dbReference type="InterPro" id="IPR008568">
    <property type="entry name" value="EMC3"/>
</dbReference>
<dbReference type="PANTHER" id="PTHR13116:SF5">
    <property type="entry name" value="ER MEMBRANE PROTEIN COMPLEX SUBUNIT 3"/>
    <property type="match status" value="1"/>
</dbReference>
<dbReference type="AlphaFoldDB" id="A0A427YW37"/>
<evidence type="ECO:0000256" key="6">
    <source>
        <dbReference type="ARBA" id="ARBA00023136"/>
    </source>
</evidence>
<sequence length="349" mass="37808">MAVKAEQDLYLDPSIRDWVLVPITLIMVLVGILRHYVTVLLNSSPKKQPAAVVREQRALGRALLLRSTSPLSPLPPAQYKSFTSSLSASFSAGEWLRAKPKTESQDAVANPFEAGGMDGAMDGMKKQAVMMVPNMVLMQYISMFFSGFVLKISQILPGSCARGADDPSPSQTPLPAHPRIQVPALARPRHGRSGRPMGIRAVVVLPQPVWSEWRLQAHPRVGERRPIPSPHPLPALLVYHFNLKPLLGFESHIPGTILRPGRARPPPLTLTLPPHIAAADTRDLTSTMALSGAGTVPMGGPGAPDPEKLYKAEVENLALAEGMYRWVGEGVEARVLERWGRGAGKVGAK</sequence>
<dbReference type="SMART" id="SM01415">
    <property type="entry name" value="DUF106"/>
    <property type="match status" value="1"/>
</dbReference>
<dbReference type="EMBL" id="RSCD01000001">
    <property type="protein sequence ID" value="RSH95269.1"/>
    <property type="molecule type" value="Genomic_DNA"/>
</dbReference>
<keyword evidence="6 7" id="KW-0472">Membrane</keyword>
<evidence type="ECO:0000256" key="2">
    <source>
        <dbReference type="ARBA" id="ARBA00005376"/>
    </source>
</evidence>
<evidence type="ECO:0000256" key="7">
    <source>
        <dbReference type="SAM" id="Phobius"/>
    </source>
</evidence>
<protein>
    <recommendedName>
        <fullName evidence="3">ER membrane protein complex subunit 3</fullName>
    </recommendedName>
</protein>
<comment type="subcellular location">
    <subcellularLocation>
        <location evidence="1">Membrane</location>
        <topology evidence="1">Multi-pass membrane protein</topology>
    </subcellularLocation>
</comment>
<dbReference type="Proteomes" id="UP000279259">
    <property type="component" value="Unassembled WGS sequence"/>
</dbReference>
<name>A0A427YW37_9TREE</name>
<dbReference type="GO" id="GO:0072546">
    <property type="term" value="C:EMC complex"/>
    <property type="evidence" value="ECO:0007669"/>
    <property type="project" value="TreeGrafter"/>
</dbReference>
<evidence type="ECO:0000256" key="3">
    <source>
        <dbReference type="ARBA" id="ARBA00020822"/>
    </source>
</evidence>
<proteinExistence type="inferred from homology"/>
<evidence type="ECO:0000313" key="9">
    <source>
        <dbReference type="Proteomes" id="UP000279259"/>
    </source>
</evidence>
<dbReference type="InterPro" id="IPR002809">
    <property type="entry name" value="EMC3/TMCO1"/>
</dbReference>
<keyword evidence="5 7" id="KW-1133">Transmembrane helix</keyword>
<dbReference type="OrthoDB" id="6745403at2759"/>
<evidence type="ECO:0000256" key="1">
    <source>
        <dbReference type="ARBA" id="ARBA00004141"/>
    </source>
</evidence>
<dbReference type="PANTHER" id="PTHR13116">
    <property type="entry name" value="ER MEMBRANE PROTEIN COMPLEX SUBUNIT 3"/>
    <property type="match status" value="1"/>
</dbReference>
<organism evidence="8 9">
    <name type="scientific">Saitozyma podzolica</name>
    <dbReference type="NCBI Taxonomy" id="1890683"/>
    <lineage>
        <taxon>Eukaryota</taxon>
        <taxon>Fungi</taxon>
        <taxon>Dikarya</taxon>
        <taxon>Basidiomycota</taxon>
        <taxon>Agaricomycotina</taxon>
        <taxon>Tremellomycetes</taxon>
        <taxon>Tremellales</taxon>
        <taxon>Trimorphomycetaceae</taxon>
        <taxon>Saitozyma</taxon>
    </lineage>
</organism>
<dbReference type="GO" id="GO:0034975">
    <property type="term" value="P:protein folding in endoplasmic reticulum"/>
    <property type="evidence" value="ECO:0007669"/>
    <property type="project" value="TreeGrafter"/>
</dbReference>
<keyword evidence="4 7" id="KW-0812">Transmembrane</keyword>
<dbReference type="STRING" id="1890683.A0A427YW37"/>
<evidence type="ECO:0000313" key="8">
    <source>
        <dbReference type="EMBL" id="RSH95269.1"/>
    </source>
</evidence>
<evidence type="ECO:0000256" key="5">
    <source>
        <dbReference type="ARBA" id="ARBA00022989"/>
    </source>
</evidence>
<gene>
    <name evidence="8" type="primary">EMC3</name>
    <name evidence="8" type="ORF">EHS25_000355</name>
</gene>